<dbReference type="OrthoDB" id="3236392at2"/>
<dbReference type="RefSeq" id="WP_044087202.1">
    <property type="nucleotide sequence ID" value="NZ_ATLK01000001.1"/>
</dbReference>
<dbReference type="EMBL" id="ATLK01000001">
    <property type="protein sequence ID" value="KFF31303.1"/>
    <property type="molecule type" value="Genomic_DNA"/>
</dbReference>
<feature type="transmembrane region" description="Helical" evidence="2">
    <location>
        <begin position="12"/>
        <end position="31"/>
    </location>
</feature>
<dbReference type="Pfam" id="PF04854">
    <property type="entry name" value="DUF624"/>
    <property type="match status" value="1"/>
</dbReference>
<evidence type="ECO:0000313" key="3">
    <source>
        <dbReference type="EMBL" id="KFF31303.1"/>
    </source>
</evidence>
<reference evidence="3 4" key="1">
    <citation type="journal article" date="2014" name="Appl. Environ. Microbiol.">
        <title>Genomic encyclopedia of type strains of the genus Bifidobacterium.</title>
        <authorList>
            <person name="Milani C."/>
            <person name="Lugli G.A."/>
            <person name="Duranti S."/>
            <person name="Turroni F."/>
            <person name="Bottacini F."/>
            <person name="Mangifesta M."/>
            <person name="Sanchez B."/>
            <person name="Viappiani A."/>
            <person name="Mancabelli L."/>
            <person name="Taminiau B."/>
            <person name="Delcenserie V."/>
            <person name="Barrangou R."/>
            <person name="Margolles A."/>
            <person name="van Sinderen D."/>
            <person name="Ventura M."/>
        </authorList>
    </citation>
    <scope>NUCLEOTIDE SEQUENCE [LARGE SCALE GENOMIC DNA]</scope>
    <source>
        <strain evidence="3 4">DSM 19703</strain>
    </source>
</reference>
<feature type="transmembrane region" description="Helical" evidence="2">
    <location>
        <begin position="78"/>
        <end position="100"/>
    </location>
</feature>
<dbReference type="STRING" id="1341695.BBOMB_0648"/>
<feature type="region of interest" description="Disordered" evidence="1">
    <location>
        <begin position="215"/>
        <end position="238"/>
    </location>
</feature>
<keyword evidence="2" id="KW-0812">Transmembrane</keyword>
<evidence type="ECO:0000313" key="4">
    <source>
        <dbReference type="Proteomes" id="UP000028730"/>
    </source>
</evidence>
<proteinExistence type="predicted"/>
<gene>
    <name evidence="3" type="ORF">BBOMB_0648</name>
</gene>
<dbReference type="InterPro" id="IPR006938">
    <property type="entry name" value="DUF624"/>
</dbReference>
<feature type="transmembrane region" description="Helical" evidence="2">
    <location>
        <begin position="181"/>
        <end position="202"/>
    </location>
</feature>
<dbReference type="Proteomes" id="UP000028730">
    <property type="component" value="Unassembled WGS sequence"/>
</dbReference>
<keyword evidence="2" id="KW-1133">Transmembrane helix</keyword>
<comment type="caution">
    <text evidence="3">The sequence shown here is derived from an EMBL/GenBank/DDBJ whole genome shotgun (WGS) entry which is preliminary data.</text>
</comment>
<dbReference type="AlphaFoldDB" id="A0A080N2Q6"/>
<protein>
    <recommendedName>
        <fullName evidence="5">Drug resistance transporter EmrB/QacA subfamily protein</fullName>
    </recommendedName>
</protein>
<feature type="transmembrane region" description="Helical" evidence="2">
    <location>
        <begin position="112"/>
        <end position="133"/>
    </location>
</feature>
<evidence type="ECO:0008006" key="5">
    <source>
        <dbReference type="Google" id="ProtNLM"/>
    </source>
</evidence>
<feature type="transmembrane region" description="Helical" evidence="2">
    <location>
        <begin position="154"/>
        <end position="175"/>
    </location>
</feature>
<keyword evidence="2" id="KW-0472">Membrane</keyword>
<dbReference type="eggNOG" id="COG5578">
    <property type="taxonomic scope" value="Bacteria"/>
</dbReference>
<evidence type="ECO:0000256" key="1">
    <source>
        <dbReference type="SAM" id="MobiDB-lite"/>
    </source>
</evidence>
<sequence length="238" mass="27076">MQRFAVGYEFICRIIMMVAVVHVAFIVHTALGLVVAGFFPSVAATCSVYRTWILDVADRSWTVKRSWVTFHRAWKTEFASANVFGWPQFLIWALLIWDYWLTMRNDMGTMGVIVSGVLVVVNLVYGLFVFLSWPVRSNFDQGPMWVVRTSLSMVVARPLCSFMVIVLLVIVLWAYRQWPGLMAAFGLAVPMFADMMAVYSWGRLPGMDVHVLEPRETKDSKHKNQNDAPVSSDAGVRR</sequence>
<keyword evidence="4" id="KW-1185">Reference proteome</keyword>
<accession>A0A080N2Q6</accession>
<name>A0A080N2Q6_9BIFI</name>
<feature type="transmembrane region" description="Helical" evidence="2">
    <location>
        <begin position="37"/>
        <end position="57"/>
    </location>
</feature>
<organism evidence="3 4">
    <name type="scientific">Bifidobacterium bombi DSM 19703</name>
    <dbReference type="NCBI Taxonomy" id="1341695"/>
    <lineage>
        <taxon>Bacteria</taxon>
        <taxon>Bacillati</taxon>
        <taxon>Actinomycetota</taxon>
        <taxon>Actinomycetes</taxon>
        <taxon>Bifidobacteriales</taxon>
        <taxon>Bifidobacteriaceae</taxon>
        <taxon>Bifidobacterium</taxon>
    </lineage>
</organism>
<feature type="compositionally biased region" description="Basic and acidic residues" evidence="1">
    <location>
        <begin position="215"/>
        <end position="225"/>
    </location>
</feature>
<evidence type="ECO:0000256" key="2">
    <source>
        <dbReference type="SAM" id="Phobius"/>
    </source>
</evidence>